<dbReference type="GO" id="GO:0009307">
    <property type="term" value="P:DNA restriction-modification system"/>
    <property type="evidence" value="ECO:0007669"/>
    <property type="project" value="UniProtKB-KW"/>
</dbReference>
<reference evidence="3" key="2">
    <citation type="submission" date="2024-07" db="EMBL/GenBank/DDBJ databases">
        <title>Streptomyces haneummycinica sp. nov., a new antibiotic-producing actinobacterium isolated from marine sediment.</title>
        <authorList>
            <person name="Uemura M."/>
            <person name="Hamada M."/>
            <person name="Hirano S."/>
            <person name="Kobayashi K."/>
            <person name="Ohshiro T."/>
            <person name="Kobayashi T."/>
            <person name="Terahara T."/>
        </authorList>
    </citation>
    <scope>NUCLEOTIDE SEQUENCE</scope>
    <source>
        <strain evidence="3">KM77-8</strain>
    </source>
</reference>
<dbReference type="EMBL" id="AP035768">
    <property type="protein sequence ID" value="BFO19674.1"/>
    <property type="molecule type" value="Genomic_DNA"/>
</dbReference>
<dbReference type="GO" id="GO:0003677">
    <property type="term" value="F:DNA binding"/>
    <property type="evidence" value="ECO:0007669"/>
    <property type="project" value="UniProtKB-KW"/>
</dbReference>
<evidence type="ECO:0000256" key="1">
    <source>
        <dbReference type="ARBA" id="ARBA00022747"/>
    </source>
</evidence>
<dbReference type="AlphaFoldDB" id="A0AAT9HQN0"/>
<keyword evidence="2" id="KW-0238">DNA-binding</keyword>
<evidence type="ECO:0008006" key="4">
    <source>
        <dbReference type="Google" id="ProtNLM"/>
    </source>
</evidence>
<dbReference type="Gene3D" id="3.90.220.20">
    <property type="entry name" value="DNA methylase specificity domains"/>
    <property type="match status" value="1"/>
</dbReference>
<protein>
    <recommendedName>
        <fullName evidence="4">Type I restriction modification DNA specificity domain-containing protein</fullName>
    </recommendedName>
</protein>
<name>A0AAT9HQN0_9ACTN</name>
<organism evidence="3">
    <name type="scientific">Streptomyces haneummycinicus</name>
    <dbReference type="NCBI Taxonomy" id="3074435"/>
    <lineage>
        <taxon>Bacteria</taxon>
        <taxon>Bacillati</taxon>
        <taxon>Actinomycetota</taxon>
        <taxon>Actinomycetes</taxon>
        <taxon>Kitasatosporales</taxon>
        <taxon>Streptomycetaceae</taxon>
        <taxon>Streptomyces</taxon>
    </lineage>
</organism>
<reference evidence="3" key="1">
    <citation type="submission" date="2024-06" db="EMBL/GenBank/DDBJ databases">
        <authorList>
            <consortium name="consrtm"/>
            <person name="Uemura M."/>
            <person name="Terahara T."/>
        </authorList>
    </citation>
    <scope>NUCLEOTIDE SEQUENCE</scope>
    <source>
        <strain evidence="3">KM77-8</strain>
    </source>
</reference>
<proteinExistence type="predicted"/>
<evidence type="ECO:0000313" key="3">
    <source>
        <dbReference type="EMBL" id="BFO19674.1"/>
    </source>
</evidence>
<dbReference type="SUPFAM" id="SSF116734">
    <property type="entry name" value="DNA methylase specificity domain"/>
    <property type="match status" value="1"/>
</dbReference>
<evidence type="ECO:0000256" key="2">
    <source>
        <dbReference type="ARBA" id="ARBA00023125"/>
    </source>
</evidence>
<gene>
    <name evidence="3" type="ORF">SHKM778_60620</name>
</gene>
<sequence length="147" mass="16061">MLLTGGGSIDSLGRGWIWEDQLPHCVLNSHLFRVRITAHQLHPVLLAWHANGFGRQWCPHNATQSVGSASISLARIRLMPVPVAPVDEQHHLVAVVQAHTTALNAASAAAERALVVAERLRRNLLERTFTGHLSPPLSPSGQQEFVL</sequence>
<dbReference type="REBASE" id="845447">
    <property type="entry name" value="S.SspKM778ORF60610P"/>
</dbReference>
<accession>A0AAT9HQN0</accession>
<keyword evidence="1" id="KW-0680">Restriction system</keyword>
<dbReference type="InterPro" id="IPR044946">
    <property type="entry name" value="Restrct_endonuc_typeI_TRD_sf"/>
</dbReference>